<dbReference type="SUPFAM" id="SSF56601">
    <property type="entry name" value="beta-lactamase/transpeptidase-like"/>
    <property type="match status" value="1"/>
</dbReference>
<dbReference type="Gene3D" id="3.40.710.10">
    <property type="entry name" value="DD-peptidase/beta-lactamase superfamily"/>
    <property type="match status" value="1"/>
</dbReference>
<feature type="domain" description="Beta-lactamase-related" evidence="1">
    <location>
        <begin position="58"/>
        <end position="380"/>
    </location>
</feature>
<evidence type="ECO:0000313" key="2">
    <source>
        <dbReference type="EMBL" id="MEH8017472.1"/>
    </source>
</evidence>
<sequence>MSASSSPRDINMKVNNLFSGMIIGSLALAITGCGSEHKTNNDLLSEPFDYQALLNAAADGEIPGVVLYIESPQFYFYGAAGMADLNDKTPMPIDARIPNGSAGKKLTALLAAMLVEQQKLDLDQSISNYLPAEMTSRIDNAASMTIRQMLQHSAGLFDYLNDSNGAFYDAVVAEPDSIKTDVFALQFALDQPANFAPGQGWSYSNTGYILTGLVLDKVLGTHHSQAMRKQIFEPLGLHSLSYGGLEKSYGSIVPGYFHTADAVVNTRQYYQNIGVADAPVVGNAEDMALLLKFIVEGKQFSHSIHQLLMSDTSFISTGLGSLLYSYGLFKETINGKQVIHHGGRELGYATYNFYIPDTKTTVAMLVNCNGYQACDDAHNALYQKVISELTQ</sequence>
<keyword evidence="3" id="KW-1185">Reference proteome</keyword>
<evidence type="ECO:0000259" key="1">
    <source>
        <dbReference type="Pfam" id="PF00144"/>
    </source>
</evidence>
<dbReference type="InterPro" id="IPR012338">
    <property type="entry name" value="Beta-lactam/transpept-like"/>
</dbReference>
<dbReference type="Proteomes" id="UP001375382">
    <property type="component" value="Unassembled WGS sequence"/>
</dbReference>
<dbReference type="EMBL" id="JALAAR010000007">
    <property type="protein sequence ID" value="MEH8017472.1"/>
    <property type="molecule type" value="Genomic_DNA"/>
</dbReference>
<dbReference type="PANTHER" id="PTHR46825:SF7">
    <property type="entry name" value="D-ALANYL-D-ALANINE CARBOXYPEPTIDASE"/>
    <property type="match status" value="1"/>
</dbReference>
<accession>A0ABU8C6B9</accession>
<proteinExistence type="predicted"/>
<dbReference type="InterPro" id="IPR001466">
    <property type="entry name" value="Beta-lactam-related"/>
</dbReference>
<dbReference type="InterPro" id="IPR050491">
    <property type="entry name" value="AmpC-like"/>
</dbReference>
<name>A0ABU8C6B9_9GAMM</name>
<gene>
    <name evidence="2" type="ORF">MN202_09520</name>
</gene>
<organism evidence="2 3">
    <name type="scientific">Rheinheimera muenzenbergensis</name>
    <dbReference type="NCBI Taxonomy" id="1193628"/>
    <lineage>
        <taxon>Bacteria</taxon>
        <taxon>Pseudomonadati</taxon>
        <taxon>Pseudomonadota</taxon>
        <taxon>Gammaproteobacteria</taxon>
        <taxon>Chromatiales</taxon>
        <taxon>Chromatiaceae</taxon>
        <taxon>Rheinheimera</taxon>
    </lineage>
</organism>
<dbReference type="RefSeq" id="WP_335735883.1">
    <property type="nucleotide sequence ID" value="NZ_JALAAR010000007.1"/>
</dbReference>
<protein>
    <submittedName>
        <fullName evidence="2">Beta-lactamase family protein</fullName>
    </submittedName>
</protein>
<dbReference type="PANTHER" id="PTHR46825">
    <property type="entry name" value="D-ALANYL-D-ALANINE-CARBOXYPEPTIDASE/ENDOPEPTIDASE AMPH"/>
    <property type="match status" value="1"/>
</dbReference>
<comment type="caution">
    <text evidence="2">The sequence shown here is derived from an EMBL/GenBank/DDBJ whole genome shotgun (WGS) entry which is preliminary data.</text>
</comment>
<evidence type="ECO:0000313" key="3">
    <source>
        <dbReference type="Proteomes" id="UP001375382"/>
    </source>
</evidence>
<reference evidence="2 3" key="1">
    <citation type="journal article" date="2023" name="Ecotoxicol. Environ. Saf.">
        <title>Mercury remediation potential of mercury-resistant strain Rheinheimera metallidurans sp. nov. isolated from a municipal waste dumping site.</title>
        <authorList>
            <person name="Yadav V."/>
            <person name="Manjhi A."/>
            <person name="Vadakedath N."/>
        </authorList>
    </citation>
    <scope>NUCLEOTIDE SEQUENCE [LARGE SCALE GENOMIC DNA]</scope>
    <source>
        <strain evidence="2 3">E-49</strain>
    </source>
</reference>
<dbReference type="Pfam" id="PF00144">
    <property type="entry name" value="Beta-lactamase"/>
    <property type="match status" value="1"/>
</dbReference>